<protein>
    <submittedName>
        <fullName evidence="3">Uncharacterized protein</fullName>
    </submittedName>
</protein>
<keyword evidence="2" id="KW-0472">Membrane</keyword>
<proteinExistence type="predicted"/>
<keyword evidence="2" id="KW-1133">Transmembrane helix</keyword>
<evidence type="ECO:0000256" key="1">
    <source>
        <dbReference type="SAM" id="MobiDB-lite"/>
    </source>
</evidence>
<keyword evidence="2" id="KW-0812">Transmembrane</keyword>
<feature type="transmembrane region" description="Helical" evidence="2">
    <location>
        <begin position="84"/>
        <end position="106"/>
    </location>
</feature>
<keyword evidence="4" id="KW-1185">Reference proteome</keyword>
<gene>
    <name evidence="3" type="ORF">AKJ09_08680</name>
</gene>
<evidence type="ECO:0000313" key="3">
    <source>
        <dbReference type="EMBL" id="AKV02017.1"/>
    </source>
</evidence>
<sequence>MSRGASQPRRIAKGRARIASSAHARVRPTKLRRALATPQAVRPMQSRSCMIPRKTKTQARKFIKKAIAVAPLVAYMRSRRRARLMPFVLGAIGVAAFGGAAAVMLLSPRSRTRALEAARDAYDRVADQLDTMGLGDKLGIRARREARLANGLVSEGIDYSVTSGL</sequence>
<feature type="region of interest" description="Disordered" evidence="1">
    <location>
        <begin position="1"/>
        <end position="24"/>
    </location>
</feature>
<dbReference type="KEGG" id="llu:AKJ09_08680"/>
<accession>A0A0K1Q8L8</accession>
<organism evidence="3 4">
    <name type="scientific">Labilithrix luteola</name>
    <dbReference type="NCBI Taxonomy" id="1391654"/>
    <lineage>
        <taxon>Bacteria</taxon>
        <taxon>Pseudomonadati</taxon>
        <taxon>Myxococcota</taxon>
        <taxon>Polyangia</taxon>
        <taxon>Polyangiales</taxon>
        <taxon>Labilitrichaceae</taxon>
        <taxon>Labilithrix</taxon>
    </lineage>
</organism>
<reference evidence="3 4" key="1">
    <citation type="submission" date="2015-08" db="EMBL/GenBank/DDBJ databases">
        <authorList>
            <person name="Babu N.S."/>
            <person name="Beckwith C.J."/>
            <person name="Beseler K.G."/>
            <person name="Brison A."/>
            <person name="Carone J.V."/>
            <person name="Caskin T.P."/>
            <person name="Diamond M."/>
            <person name="Durham M.E."/>
            <person name="Foxe J.M."/>
            <person name="Go M."/>
            <person name="Henderson B.A."/>
            <person name="Jones I.B."/>
            <person name="McGettigan J.A."/>
            <person name="Micheletti S.J."/>
            <person name="Nasrallah M.E."/>
            <person name="Ortiz D."/>
            <person name="Piller C.R."/>
            <person name="Privatt S.R."/>
            <person name="Schneider S.L."/>
            <person name="Sharp S."/>
            <person name="Smith T.C."/>
            <person name="Stanton J.D."/>
            <person name="Ullery H.E."/>
            <person name="Wilson R.J."/>
            <person name="Serrano M.G."/>
            <person name="Buck G."/>
            <person name="Lee V."/>
            <person name="Wang Y."/>
            <person name="Carvalho R."/>
            <person name="Voegtly L."/>
            <person name="Shi R."/>
            <person name="Duckworth R."/>
            <person name="Johnson A."/>
            <person name="Loviza R."/>
            <person name="Walstead R."/>
            <person name="Shah Z."/>
            <person name="Kiflezghi M."/>
            <person name="Wade K."/>
            <person name="Ball S.L."/>
            <person name="Bradley K.W."/>
            <person name="Asai D.J."/>
            <person name="Bowman C.A."/>
            <person name="Russell D.A."/>
            <person name="Pope W.H."/>
            <person name="Jacobs-Sera D."/>
            <person name="Hendrix R.W."/>
            <person name="Hatfull G.F."/>
        </authorList>
    </citation>
    <scope>NUCLEOTIDE SEQUENCE [LARGE SCALE GENOMIC DNA]</scope>
    <source>
        <strain evidence="3 4">DSM 27648</strain>
    </source>
</reference>
<dbReference type="EMBL" id="CP012333">
    <property type="protein sequence ID" value="AKV02017.1"/>
    <property type="molecule type" value="Genomic_DNA"/>
</dbReference>
<evidence type="ECO:0000313" key="4">
    <source>
        <dbReference type="Proteomes" id="UP000064967"/>
    </source>
</evidence>
<dbReference type="Proteomes" id="UP000064967">
    <property type="component" value="Chromosome"/>
</dbReference>
<dbReference type="STRING" id="1391654.AKJ09_08680"/>
<dbReference type="AlphaFoldDB" id="A0A0K1Q8L8"/>
<evidence type="ECO:0000256" key="2">
    <source>
        <dbReference type="SAM" id="Phobius"/>
    </source>
</evidence>
<name>A0A0K1Q8L8_9BACT</name>